<name>A0ACC2BPB0_DIPCM</name>
<dbReference type="Proteomes" id="UP001162992">
    <property type="component" value="Chromosome 14"/>
</dbReference>
<sequence>MGRHLSPMVKQDLARLEQDTESRRTALTSLKAYVEKLDSGSMPWFLAQVSESRELDSSRHYAISLYEDVARVHGRLIVPHIPRVMASVTRSLSASGGSVRMQQACSKVVAAIARYTIDPATTAMEAEAVFQELCRPLLDVLTAKFEPLATGAALCLQALVESEKWKLAPADIGIELCFKVAAALREKATQSEAHMHLARSLARANGNSLEQHGASLLRAGKEILEGAAGTEKWRHRLCAVQLLRAVMVVVDGAKLATELGSVTETLDKFKLDRMPHVRNEVAKALQTAKTIAEKEAPQSFAGGVPLSGGVFSDGALSGLSDGEMSLTLSGTNNRIHAYSESQLMQYSPPLAMSSEYSNIGIGSCSSTGSLAKLQPCSSLASTKIQLKSKPRSTSSTSIDSDYSFANLELKEDESRLCSALSSEVSRGRESAISAGDSRESTLHSQICAVVPHVSLCSSKFDQGKELYYGERIDESDPDFHLPPAVSEADGYGDKSQARLPDSLEIGYELVQTGESHCRKKLGNRISHIAESISQPQFGGFHLERVDMHNVAEVSSGSNISENALSQKEAIYKCSESLGGQVNQAAGGFKLGRRGQNGVTCINGHEMHKHRGGMDAHARGGNEWLNSQSGLECNRPSQETVLRIHRVGHNGKQEKFEYDHVSYETPPRRCSTISNDGSYIPQRNTLMVTPEDFLTFSTPKRLVRSLQSSSSSPNTEATPDLDSKLAEDYSEIVDMDVETSSEAGWSVRHNPMAEDRESDKSELTDAFATESPPCNPGVCTLPDLKLIADEKRFGKVRDCSGARISGKPRTRVSEGSSSETTVDSSLSTKSSEKSVQTKIAKEGAAGFMIRFDNTDYRTRFTKGSWQKKFSKWGMSGCKAVASVSMESELPTSREWQSRSEGCESVSSDDESNSKAMFKQSNGRNLVSSYGYRFFRKVYECLVVLFGGSLCAIICLSLAMILVRLLHPKHNGYLVPT</sequence>
<comment type="caution">
    <text evidence="1">The sequence shown here is derived from an EMBL/GenBank/DDBJ whole genome shotgun (WGS) entry which is preliminary data.</text>
</comment>
<organism evidence="1 2">
    <name type="scientific">Diphasiastrum complanatum</name>
    <name type="common">Issler's clubmoss</name>
    <name type="synonym">Lycopodium complanatum</name>
    <dbReference type="NCBI Taxonomy" id="34168"/>
    <lineage>
        <taxon>Eukaryota</taxon>
        <taxon>Viridiplantae</taxon>
        <taxon>Streptophyta</taxon>
        <taxon>Embryophyta</taxon>
        <taxon>Tracheophyta</taxon>
        <taxon>Lycopodiopsida</taxon>
        <taxon>Lycopodiales</taxon>
        <taxon>Lycopodiaceae</taxon>
        <taxon>Lycopodioideae</taxon>
        <taxon>Diphasiastrum</taxon>
    </lineage>
</organism>
<reference evidence="2" key="1">
    <citation type="journal article" date="2024" name="Proc. Natl. Acad. Sci. U.S.A.">
        <title>Extraordinary preservation of gene collinearity over three hundred million years revealed in homosporous lycophytes.</title>
        <authorList>
            <person name="Li C."/>
            <person name="Wickell D."/>
            <person name="Kuo L.Y."/>
            <person name="Chen X."/>
            <person name="Nie B."/>
            <person name="Liao X."/>
            <person name="Peng D."/>
            <person name="Ji J."/>
            <person name="Jenkins J."/>
            <person name="Williams M."/>
            <person name="Shu S."/>
            <person name="Plott C."/>
            <person name="Barry K."/>
            <person name="Rajasekar S."/>
            <person name="Grimwood J."/>
            <person name="Han X."/>
            <person name="Sun S."/>
            <person name="Hou Z."/>
            <person name="He W."/>
            <person name="Dai G."/>
            <person name="Sun C."/>
            <person name="Schmutz J."/>
            <person name="Leebens-Mack J.H."/>
            <person name="Li F.W."/>
            <person name="Wang L."/>
        </authorList>
    </citation>
    <scope>NUCLEOTIDE SEQUENCE [LARGE SCALE GENOMIC DNA]</scope>
    <source>
        <strain evidence="2">cv. PW_Plant_1</strain>
    </source>
</reference>
<dbReference type="EMBL" id="CM055105">
    <property type="protein sequence ID" value="KAJ7531627.1"/>
    <property type="molecule type" value="Genomic_DNA"/>
</dbReference>
<proteinExistence type="predicted"/>
<accession>A0ACC2BPB0</accession>
<protein>
    <submittedName>
        <fullName evidence="1">Uncharacterized protein</fullName>
    </submittedName>
</protein>
<evidence type="ECO:0000313" key="2">
    <source>
        <dbReference type="Proteomes" id="UP001162992"/>
    </source>
</evidence>
<gene>
    <name evidence="1" type="ORF">O6H91_14G051700</name>
</gene>
<keyword evidence="2" id="KW-1185">Reference proteome</keyword>
<evidence type="ECO:0000313" key="1">
    <source>
        <dbReference type="EMBL" id="KAJ7531627.1"/>
    </source>
</evidence>